<organism evidence="2">
    <name type="scientific">Magallana gigas</name>
    <name type="common">Pacific oyster</name>
    <name type="synonym">Crassostrea gigas</name>
    <dbReference type="NCBI Taxonomy" id="29159"/>
    <lineage>
        <taxon>Eukaryota</taxon>
        <taxon>Metazoa</taxon>
        <taxon>Spiralia</taxon>
        <taxon>Lophotrochozoa</taxon>
        <taxon>Mollusca</taxon>
        <taxon>Bivalvia</taxon>
        <taxon>Autobranchia</taxon>
        <taxon>Pteriomorphia</taxon>
        <taxon>Ostreida</taxon>
        <taxon>Ostreoidea</taxon>
        <taxon>Ostreidae</taxon>
        <taxon>Magallana</taxon>
    </lineage>
</organism>
<dbReference type="HOGENOM" id="CLU_2063710_0_0_1"/>
<feature type="region of interest" description="Disordered" evidence="1">
    <location>
        <begin position="1"/>
        <end position="40"/>
    </location>
</feature>
<evidence type="ECO:0000313" key="2">
    <source>
        <dbReference type="EMBL" id="EKC30719.1"/>
    </source>
</evidence>
<evidence type="ECO:0000256" key="1">
    <source>
        <dbReference type="SAM" id="MobiDB-lite"/>
    </source>
</evidence>
<dbReference type="AlphaFoldDB" id="K1QHT4"/>
<proteinExistence type="predicted"/>
<accession>K1QHT4</accession>
<sequence length="119" mass="13106">MECDGGQGETAEFDRDCGNEQKNRQPKMASESVDMHSGKAHSQEIDNCLLVSGGSQTLFAAEIDGGVAKRISDLELSEENVYPKRKRMCTRSQADRPNEDWGFGVCVHETKENSEHAGT</sequence>
<name>K1QHT4_MAGGI</name>
<feature type="compositionally biased region" description="Basic and acidic residues" evidence="1">
    <location>
        <begin position="12"/>
        <end position="23"/>
    </location>
</feature>
<dbReference type="InParanoid" id="K1QHT4"/>
<reference evidence="2" key="1">
    <citation type="journal article" date="2012" name="Nature">
        <title>The oyster genome reveals stress adaptation and complexity of shell formation.</title>
        <authorList>
            <person name="Zhang G."/>
            <person name="Fang X."/>
            <person name="Guo X."/>
            <person name="Li L."/>
            <person name="Luo R."/>
            <person name="Xu F."/>
            <person name="Yang P."/>
            <person name="Zhang L."/>
            <person name="Wang X."/>
            <person name="Qi H."/>
            <person name="Xiong Z."/>
            <person name="Que H."/>
            <person name="Xie Y."/>
            <person name="Holland P.W."/>
            <person name="Paps J."/>
            <person name="Zhu Y."/>
            <person name="Wu F."/>
            <person name="Chen Y."/>
            <person name="Wang J."/>
            <person name="Peng C."/>
            <person name="Meng J."/>
            <person name="Yang L."/>
            <person name="Liu J."/>
            <person name="Wen B."/>
            <person name="Zhang N."/>
            <person name="Huang Z."/>
            <person name="Zhu Q."/>
            <person name="Feng Y."/>
            <person name="Mount A."/>
            <person name="Hedgecock D."/>
            <person name="Xu Z."/>
            <person name="Liu Y."/>
            <person name="Domazet-Loso T."/>
            <person name="Du Y."/>
            <person name="Sun X."/>
            <person name="Zhang S."/>
            <person name="Liu B."/>
            <person name="Cheng P."/>
            <person name="Jiang X."/>
            <person name="Li J."/>
            <person name="Fan D."/>
            <person name="Wang W."/>
            <person name="Fu W."/>
            <person name="Wang T."/>
            <person name="Wang B."/>
            <person name="Zhang J."/>
            <person name="Peng Z."/>
            <person name="Li Y."/>
            <person name="Li N."/>
            <person name="Wang J."/>
            <person name="Chen M."/>
            <person name="He Y."/>
            <person name="Tan F."/>
            <person name="Song X."/>
            <person name="Zheng Q."/>
            <person name="Huang R."/>
            <person name="Yang H."/>
            <person name="Du X."/>
            <person name="Chen L."/>
            <person name="Yang M."/>
            <person name="Gaffney P.M."/>
            <person name="Wang S."/>
            <person name="Luo L."/>
            <person name="She Z."/>
            <person name="Ming Y."/>
            <person name="Huang W."/>
            <person name="Zhang S."/>
            <person name="Huang B."/>
            <person name="Zhang Y."/>
            <person name="Qu T."/>
            <person name="Ni P."/>
            <person name="Miao G."/>
            <person name="Wang J."/>
            <person name="Wang Q."/>
            <person name="Steinberg C.E."/>
            <person name="Wang H."/>
            <person name="Li N."/>
            <person name="Qian L."/>
            <person name="Zhang G."/>
            <person name="Li Y."/>
            <person name="Yang H."/>
            <person name="Liu X."/>
            <person name="Wang J."/>
            <person name="Yin Y."/>
            <person name="Wang J."/>
        </authorList>
    </citation>
    <scope>NUCLEOTIDE SEQUENCE [LARGE SCALE GENOMIC DNA]</scope>
    <source>
        <strain evidence="2">05x7-T-G4-1.051#20</strain>
    </source>
</reference>
<dbReference type="EMBL" id="JH817906">
    <property type="protein sequence ID" value="EKC30719.1"/>
    <property type="molecule type" value="Genomic_DNA"/>
</dbReference>
<gene>
    <name evidence="2" type="ORF">CGI_10019955</name>
</gene>
<protein>
    <submittedName>
        <fullName evidence="2">Uncharacterized protein</fullName>
    </submittedName>
</protein>